<name>A0A402CL52_RHOWR</name>
<dbReference type="Gene3D" id="3.40.50.150">
    <property type="entry name" value="Vaccinia Virus protein VP39"/>
    <property type="match status" value="1"/>
</dbReference>
<keyword evidence="3" id="KW-1185">Reference proteome</keyword>
<dbReference type="CDD" id="cd02440">
    <property type="entry name" value="AdoMet_MTases"/>
    <property type="match status" value="1"/>
</dbReference>
<comment type="caution">
    <text evidence="2">The sequence shown here is derived from an EMBL/GenBank/DDBJ whole genome shotgun (WGS) entry which is preliminary data.</text>
</comment>
<dbReference type="PANTHER" id="PTHR43591:SF24">
    <property type="entry name" value="2-METHOXY-6-POLYPRENYL-1,4-BENZOQUINOL METHYLASE, MITOCHONDRIAL"/>
    <property type="match status" value="1"/>
</dbReference>
<dbReference type="GO" id="GO:0032259">
    <property type="term" value="P:methylation"/>
    <property type="evidence" value="ECO:0007669"/>
    <property type="project" value="UniProtKB-KW"/>
</dbReference>
<feature type="domain" description="Methyltransferase type 11" evidence="1">
    <location>
        <begin position="50"/>
        <end position="143"/>
    </location>
</feature>
<evidence type="ECO:0000259" key="1">
    <source>
        <dbReference type="Pfam" id="PF08241"/>
    </source>
</evidence>
<dbReference type="InterPro" id="IPR029063">
    <property type="entry name" value="SAM-dependent_MTases_sf"/>
</dbReference>
<keyword evidence="2" id="KW-0808">Transferase</keyword>
<dbReference type="EMBL" id="BHYM01000093">
    <property type="protein sequence ID" value="GCE44337.1"/>
    <property type="molecule type" value="Genomic_DNA"/>
</dbReference>
<organism evidence="2 3">
    <name type="scientific">Rhodococcus wratislaviensis</name>
    <name type="common">Tsukamurella wratislaviensis</name>
    <dbReference type="NCBI Taxonomy" id="44752"/>
    <lineage>
        <taxon>Bacteria</taxon>
        <taxon>Bacillati</taxon>
        <taxon>Actinomycetota</taxon>
        <taxon>Actinomycetes</taxon>
        <taxon>Mycobacteriales</taxon>
        <taxon>Nocardiaceae</taxon>
        <taxon>Rhodococcus</taxon>
    </lineage>
</organism>
<reference evidence="2 3" key="1">
    <citation type="submission" date="2018-11" db="EMBL/GenBank/DDBJ databases">
        <title>Microbial catabolism of amino acid.</title>
        <authorList>
            <person name="Hibi M."/>
            <person name="Ogawa J."/>
        </authorList>
    </citation>
    <scope>NUCLEOTIDE SEQUENCE [LARGE SCALE GENOMIC DNA]</scope>
    <source>
        <strain evidence="2 3">C31-06</strain>
    </source>
</reference>
<dbReference type="RefSeq" id="WP_124395942.1">
    <property type="nucleotide sequence ID" value="NZ_BHYM01000093.1"/>
</dbReference>
<dbReference type="PANTHER" id="PTHR43591">
    <property type="entry name" value="METHYLTRANSFERASE"/>
    <property type="match status" value="1"/>
</dbReference>
<dbReference type="Proteomes" id="UP000287519">
    <property type="component" value="Unassembled WGS sequence"/>
</dbReference>
<gene>
    <name evidence="2" type="ORF">Rhow_008758</name>
</gene>
<dbReference type="SUPFAM" id="SSF53335">
    <property type="entry name" value="S-adenosyl-L-methionine-dependent methyltransferases"/>
    <property type="match status" value="1"/>
</dbReference>
<dbReference type="AlphaFoldDB" id="A0A402CL52"/>
<dbReference type="OrthoDB" id="3763870at2"/>
<dbReference type="Pfam" id="PF08241">
    <property type="entry name" value="Methyltransf_11"/>
    <property type="match status" value="1"/>
</dbReference>
<protein>
    <submittedName>
        <fullName evidence="2">Methyltransferase</fullName>
    </submittedName>
</protein>
<accession>A0A402CL52</accession>
<dbReference type="GO" id="GO:0008757">
    <property type="term" value="F:S-adenosylmethionine-dependent methyltransferase activity"/>
    <property type="evidence" value="ECO:0007669"/>
    <property type="project" value="InterPro"/>
</dbReference>
<evidence type="ECO:0000313" key="2">
    <source>
        <dbReference type="EMBL" id="GCE44337.1"/>
    </source>
</evidence>
<keyword evidence="2" id="KW-0489">Methyltransferase</keyword>
<sequence length="270" mass="29257">MTMSGESSESFQIPLEVAEFYESVFVPAFFAQWAPILCDAAGVASGQRVLDVGCGSGIVARTAADLVVPDGRIVGVDLNEAMLTVARRVRPDIEFRRGNAEALPFLDESFDTVLCQMALMFFPDRPRALWEMARVVTAGGTVAVLVPGALDAQPAFAPFVRMAARHAGTEAMSLLGTYFVCGDVEELTGLVESAGLQIATIRTRLGTYRAPSVDAFVTTEVESTPLLERISDDEYRRIRADAHDVLAPFTTTDDSIEAPFECNIVVARRQ</sequence>
<evidence type="ECO:0000313" key="3">
    <source>
        <dbReference type="Proteomes" id="UP000287519"/>
    </source>
</evidence>
<dbReference type="InterPro" id="IPR013216">
    <property type="entry name" value="Methyltransf_11"/>
</dbReference>
<proteinExistence type="predicted"/>